<dbReference type="InterPro" id="IPR029058">
    <property type="entry name" value="AB_hydrolase_fold"/>
</dbReference>
<dbReference type="Proteomes" id="UP001597191">
    <property type="component" value="Unassembled WGS sequence"/>
</dbReference>
<organism evidence="2 3">
    <name type="scientific">Lapidilactobacillus gannanensis</name>
    <dbReference type="NCBI Taxonomy" id="2486002"/>
    <lineage>
        <taxon>Bacteria</taxon>
        <taxon>Bacillati</taxon>
        <taxon>Bacillota</taxon>
        <taxon>Bacilli</taxon>
        <taxon>Lactobacillales</taxon>
        <taxon>Lactobacillaceae</taxon>
        <taxon>Lapidilactobacillus</taxon>
    </lineage>
</organism>
<evidence type="ECO:0000313" key="2">
    <source>
        <dbReference type="EMBL" id="MFD1410227.1"/>
    </source>
</evidence>
<name>A0ABW4BLA4_9LACO</name>
<evidence type="ECO:0000313" key="3">
    <source>
        <dbReference type="Proteomes" id="UP001597191"/>
    </source>
</evidence>
<comment type="caution">
    <text evidence="2">The sequence shown here is derived from an EMBL/GenBank/DDBJ whole genome shotgun (WGS) entry which is preliminary data.</text>
</comment>
<keyword evidence="1" id="KW-0732">Signal</keyword>
<protein>
    <submittedName>
        <fullName evidence="2">Alpha/beta hydrolase</fullName>
    </submittedName>
</protein>
<feature type="chain" id="PRO_5046165346" evidence="1">
    <location>
        <begin position="28"/>
        <end position="281"/>
    </location>
</feature>
<dbReference type="PROSITE" id="PS51257">
    <property type="entry name" value="PROKAR_LIPOPROTEIN"/>
    <property type="match status" value="1"/>
</dbReference>
<reference evidence="3" key="1">
    <citation type="journal article" date="2019" name="Int. J. Syst. Evol. Microbiol.">
        <title>The Global Catalogue of Microorganisms (GCM) 10K type strain sequencing project: providing services to taxonomists for standard genome sequencing and annotation.</title>
        <authorList>
            <consortium name="The Broad Institute Genomics Platform"/>
            <consortium name="The Broad Institute Genome Sequencing Center for Infectious Disease"/>
            <person name="Wu L."/>
            <person name="Ma J."/>
        </authorList>
    </citation>
    <scope>NUCLEOTIDE SEQUENCE [LARGE SCALE GENOMIC DNA]</scope>
    <source>
        <strain evidence="3">CCM 8937</strain>
    </source>
</reference>
<feature type="signal peptide" evidence="1">
    <location>
        <begin position="1"/>
        <end position="27"/>
    </location>
</feature>
<proteinExistence type="predicted"/>
<dbReference type="EMBL" id="JBHTOH010000013">
    <property type="protein sequence ID" value="MFD1410227.1"/>
    <property type="molecule type" value="Genomic_DNA"/>
</dbReference>
<dbReference type="SUPFAM" id="SSF53474">
    <property type="entry name" value="alpha/beta-Hydrolases"/>
    <property type="match status" value="1"/>
</dbReference>
<dbReference type="RefSeq" id="WP_125651427.1">
    <property type="nucleotide sequence ID" value="NZ_JBHTOH010000013.1"/>
</dbReference>
<sequence>MKRQVFGLLLVLSSLVLLLVGCSAKTAAVSKKAGSEIVPTLFFHGYGSSINAEQQMANAAVKAGVTKTVIQAEVAANGKVTLKGNFSAKDRHPIVEVGFIDNKNPDYHQGGKWARNVLQALQKRDHIQKVNLVGHSMGNMATTFYMLDYADNKQLPQVQKQVVIAGHFNGILGRDDQPNQMELAANGQPAKTNANYRELERLRQSSVYQSVKVLNIFGDLDDGTHSDGAVSNASSQSLRYLVADQAKSYQEQRIVGPDAQHSKLHENQQVDQILIKFLWNK</sequence>
<dbReference type="GO" id="GO:0016787">
    <property type="term" value="F:hydrolase activity"/>
    <property type="evidence" value="ECO:0007669"/>
    <property type="project" value="UniProtKB-KW"/>
</dbReference>
<gene>
    <name evidence="2" type="ORF">ACFQ4R_01140</name>
</gene>
<dbReference type="Pfam" id="PF06028">
    <property type="entry name" value="DUF915"/>
    <property type="match status" value="1"/>
</dbReference>
<accession>A0ABW4BLA4</accession>
<evidence type="ECO:0000256" key="1">
    <source>
        <dbReference type="SAM" id="SignalP"/>
    </source>
</evidence>
<keyword evidence="2" id="KW-0378">Hydrolase</keyword>
<dbReference type="Gene3D" id="3.40.50.1820">
    <property type="entry name" value="alpha/beta hydrolase"/>
    <property type="match status" value="1"/>
</dbReference>
<keyword evidence="3" id="KW-1185">Reference proteome</keyword>
<dbReference type="InterPro" id="IPR010315">
    <property type="entry name" value="DUF915_hydro-like"/>
</dbReference>